<keyword evidence="2" id="KW-1185">Reference proteome</keyword>
<dbReference type="KEGG" id="rxy:Rxyl_1093"/>
<protein>
    <submittedName>
        <fullName evidence="1">Uncharacterized protein</fullName>
    </submittedName>
</protein>
<dbReference type="EMBL" id="CP000386">
    <property type="protein sequence ID" value="ABG04059.1"/>
    <property type="molecule type" value="Genomic_DNA"/>
</dbReference>
<name>Q1AX19_RUBXD</name>
<dbReference type="OrthoDB" id="5244091at2"/>
<evidence type="ECO:0000313" key="1">
    <source>
        <dbReference type="EMBL" id="ABG04059.1"/>
    </source>
</evidence>
<dbReference type="RefSeq" id="WP_011564077.1">
    <property type="nucleotide sequence ID" value="NC_008148.1"/>
</dbReference>
<dbReference type="HOGENOM" id="CLU_2397758_0_0_11"/>
<organism evidence="1 2">
    <name type="scientific">Rubrobacter xylanophilus (strain DSM 9941 / JCM 11954 / NBRC 16129 / PRD-1)</name>
    <dbReference type="NCBI Taxonomy" id="266117"/>
    <lineage>
        <taxon>Bacteria</taxon>
        <taxon>Bacillati</taxon>
        <taxon>Actinomycetota</taxon>
        <taxon>Rubrobacteria</taxon>
        <taxon>Rubrobacterales</taxon>
        <taxon>Rubrobacteraceae</taxon>
        <taxon>Rubrobacter</taxon>
    </lineage>
</organism>
<sequence>MSEEREKKRSFWERLFDTDYHSPREERVLEYIVHRLGEGASLQDVVQEEYVRRNASPEEVDEICSNPRLVQAARERMERDFGSGELDPHRRPGRR</sequence>
<gene>
    <name evidence="1" type="ordered locus">Rxyl_1093</name>
</gene>
<dbReference type="STRING" id="266117.Rxyl_1093"/>
<evidence type="ECO:0000313" key="2">
    <source>
        <dbReference type="Proteomes" id="UP000006637"/>
    </source>
</evidence>
<dbReference type="AlphaFoldDB" id="Q1AX19"/>
<reference evidence="1 2" key="1">
    <citation type="submission" date="2006-06" db="EMBL/GenBank/DDBJ databases">
        <title>Complete sequence of Rubrobacter xylanophilus DSM 9941.</title>
        <authorList>
            <consortium name="US DOE Joint Genome Institute"/>
            <person name="Copeland A."/>
            <person name="Lucas S."/>
            <person name="Lapidus A."/>
            <person name="Barry K."/>
            <person name="Detter J.C."/>
            <person name="Glavina del Rio T."/>
            <person name="Hammon N."/>
            <person name="Israni S."/>
            <person name="Dalin E."/>
            <person name="Tice H."/>
            <person name="Pitluck S."/>
            <person name="Munk A.C."/>
            <person name="Brettin T."/>
            <person name="Bruce D."/>
            <person name="Han C."/>
            <person name="Tapia R."/>
            <person name="Gilna P."/>
            <person name="Schmutz J."/>
            <person name="Larimer F."/>
            <person name="Land M."/>
            <person name="Hauser L."/>
            <person name="Kyrpides N."/>
            <person name="Lykidis A."/>
            <person name="da Costa M.S."/>
            <person name="Rainey F.A."/>
            <person name="Empadinhas N."/>
            <person name="Jolivet E."/>
            <person name="Battista J.R."/>
            <person name="Richardson P."/>
        </authorList>
    </citation>
    <scope>NUCLEOTIDE SEQUENCE [LARGE SCALE GENOMIC DNA]</scope>
    <source>
        <strain evidence="2">DSM 9941 / NBRC 16129 / PRD-1</strain>
    </source>
</reference>
<proteinExistence type="predicted"/>
<accession>Q1AX19</accession>
<dbReference type="Proteomes" id="UP000006637">
    <property type="component" value="Chromosome"/>
</dbReference>